<keyword evidence="2" id="KW-0597">Phosphoprotein</keyword>
<evidence type="ECO:0000256" key="1">
    <source>
        <dbReference type="ARBA" id="ARBA00004141"/>
    </source>
</evidence>
<gene>
    <name evidence="10" type="ORF">HAND00432_LOCUS20809</name>
</gene>
<evidence type="ECO:0000256" key="5">
    <source>
        <dbReference type="ARBA" id="ARBA00022989"/>
    </source>
</evidence>
<evidence type="ECO:0000256" key="7">
    <source>
        <dbReference type="SAM" id="Phobius"/>
    </source>
</evidence>
<feature type="transmembrane region" description="Helical" evidence="7">
    <location>
        <begin position="414"/>
        <end position="435"/>
    </location>
</feature>
<organism evidence="10">
    <name type="scientific">Hemiselmis andersenii</name>
    <name type="common">Cryptophyte alga</name>
    <dbReference type="NCBI Taxonomy" id="464988"/>
    <lineage>
        <taxon>Eukaryota</taxon>
        <taxon>Cryptophyceae</taxon>
        <taxon>Cryptomonadales</taxon>
        <taxon>Hemiselmidaceae</taxon>
        <taxon>Hemiselmis</taxon>
    </lineage>
</organism>
<sequence length="490" mass="52335">MAVNGVTFVGHHVNKDSGNKGKMTMAFDNCGGHGGADHKYHYHIPPVCLIMSLGGEVPERSDWWLAKNPESQWPKKTTKESPLIGWAMDGFPIFGPYDPITKELQTSGSANCTTTTGSLDACNGKNMSNGQYAYFITPTYPFVPDCLRGSLTGSSVSEGTVTDTVENACPMKGYSPMSVETAKDCEILPQSLYLHVPEEAKWVATTAVSGGLHVVVTGVVALLANPIKIAAACGGGMVSGGRFGSDDSGGVKGSLMRLFFAVFLASLTRSIFLLIDPYHMRNLFPNLLAELLYGLLYPLVNLASLESVYLASPDNPLRSSPALYVGALVVVACQFIFQAVFDGLRAYGKQPAWHWVCQVFYSAWGIIVIGAAILYALKAGKVSWAIASVFSFILVIHSVVLLSVSIGGTASSSYFGMMTWLRFLELAVVVGYAWILMDATKEASEGSGGGVHEDAGFADDIKMPQLPPHIPGPSASEWGGGHDVKAPQEI</sequence>
<dbReference type="InterPro" id="IPR025924">
    <property type="entry name" value="YHYH_dom"/>
</dbReference>
<feature type="transmembrane region" description="Helical" evidence="7">
    <location>
        <begin position="353"/>
        <end position="377"/>
    </location>
</feature>
<evidence type="ECO:0008006" key="11">
    <source>
        <dbReference type="Google" id="ProtNLM"/>
    </source>
</evidence>
<protein>
    <recommendedName>
        <fullName evidence="11">YHYH domain-containing protein</fullName>
    </recommendedName>
</protein>
<dbReference type="InterPro" id="IPR059081">
    <property type="entry name" value="PRRT3-4"/>
</dbReference>
<evidence type="ECO:0000256" key="4">
    <source>
        <dbReference type="ARBA" id="ARBA00022729"/>
    </source>
</evidence>
<feature type="transmembrane region" description="Helical" evidence="7">
    <location>
        <begin position="258"/>
        <end position="275"/>
    </location>
</feature>
<evidence type="ECO:0000256" key="6">
    <source>
        <dbReference type="ARBA" id="ARBA00023136"/>
    </source>
</evidence>
<feature type="transmembrane region" description="Helical" evidence="7">
    <location>
        <begin position="322"/>
        <end position="341"/>
    </location>
</feature>
<evidence type="ECO:0000259" key="8">
    <source>
        <dbReference type="Pfam" id="PF14240"/>
    </source>
</evidence>
<evidence type="ECO:0000256" key="3">
    <source>
        <dbReference type="ARBA" id="ARBA00022692"/>
    </source>
</evidence>
<proteinExistence type="predicted"/>
<name>A0A6U4NA45_HEMAN</name>
<feature type="transmembrane region" description="Helical" evidence="7">
    <location>
        <begin position="287"/>
        <end position="310"/>
    </location>
</feature>
<evidence type="ECO:0000256" key="2">
    <source>
        <dbReference type="ARBA" id="ARBA00022553"/>
    </source>
</evidence>
<dbReference type="EMBL" id="HBFX01034540">
    <property type="protein sequence ID" value="CAD8969811.1"/>
    <property type="molecule type" value="Transcribed_RNA"/>
</dbReference>
<comment type="subcellular location">
    <subcellularLocation>
        <location evidence="1">Membrane</location>
        <topology evidence="1">Multi-pass membrane protein</topology>
    </subcellularLocation>
</comment>
<dbReference type="Pfam" id="PF14240">
    <property type="entry name" value="YHYH"/>
    <property type="match status" value="2"/>
</dbReference>
<feature type="domain" description="Proline-rich transmembrane protein 3/4" evidence="9">
    <location>
        <begin position="261"/>
        <end position="379"/>
    </location>
</feature>
<keyword evidence="5 7" id="KW-1133">Transmembrane helix</keyword>
<feature type="domain" description="YHYH" evidence="8">
    <location>
        <begin position="113"/>
        <end position="149"/>
    </location>
</feature>
<reference evidence="10" key="1">
    <citation type="submission" date="2021-01" db="EMBL/GenBank/DDBJ databases">
        <authorList>
            <person name="Corre E."/>
            <person name="Pelletier E."/>
            <person name="Niang G."/>
            <person name="Scheremetjew M."/>
            <person name="Finn R."/>
            <person name="Kale V."/>
            <person name="Holt S."/>
            <person name="Cochrane G."/>
            <person name="Meng A."/>
            <person name="Brown T."/>
            <person name="Cohen L."/>
        </authorList>
    </citation>
    <scope>NUCLEOTIDE SEQUENCE</scope>
    <source>
        <strain evidence="10">CCMP644</strain>
    </source>
</reference>
<evidence type="ECO:0000259" key="9">
    <source>
        <dbReference type="Pfam" id="PF25987"/>
    </source>
</evidence>
<dbReference type="AlphaFoldDB" id="A0A6U4NA45"/>
<feature type="domain" description="YHYH" evidence="8">
    <location>
        <begin position="22"/>
        <end position="102"/>
    </location>
</feature>
<keyword evidence="3 7" id="KW-0812">Transmembrane</keyword>
<evidence type="ECO:0000313" key="10">
    <source>
        <dbReference type="EMBL" id="CAD8969811.1"/>
    </source>
</evidence>
<keyword evidence="4" id="KW-0732">Signal</keyword>
<keyword evidence="6 7" id="KW-0472">Membrane</keyword>
<feature type="transmembrane region" description="Helical" evidence="7">
    <location>
        <begin position="384"/>
        <end position="408"/>
    </location>
</feature>
<accession>A0A6U4NA45</accession>
<dbReference type="Pfam" id="PF25987">
    <property type="entry name" value="PRRT3"/>
    <property type="match status" value="1"/>
</dbReference>